<accession>U5L3K2</accession>
<dbReference type="GO" id="GO:0015986">
    <property type="term" value="P:proton motive force-driven ATP synthesis"/>
    <property type="evidence" value="ECO:0007669"/>
    <property type="project" value="InterPro"/>
</dbReference>
<reference evidence="14" key="1">
    <citation type="journal article" date="2013" name="Mitochondrial DNA">
        <title>The complete mitochondrial genome of a flea, Jellisonia amadoi (Siphonaptera: Ceratophyllidae).</title>
        <authorList>
            <person name="Cameron S.L."/>
        </authorList>
    </citation>
    <scope>NUCLEOTIDE SEQUENCE</scope>
    <source>
        <strain evidence="14">FXG736</strain>
    </source>
</reference>
<feature type="transmembrane region" description="Helical" evidence="13">
    <location>
        <begin position="7"/>
        <end position="30"/>
    </location>
</feature>
<evidence type="ECO:0000256" key="1">
    <source>
        <dbReference type="ARBA" id="ARBA00004304"/>
    </source>
</evidence>
<keyword evidence="5 12" id="KW-0138">CF(0)</keyword>
<evidence type="ECO:0000256" key="3">
    <source>
        <dbReference type="ARBA" id="ARBA00011291"/>
    </source>
</evidence>
<dbReference type="GO" id="GO:0031966">
    <property type="term" value="C:mitochondrial membrane"/>
    <property type="evidence" value="ECO:0007669"/>
    <property type="project" value="UniProtKB-SubCell"/>
</dbReference>
<dbReference type="GeneID" id="17427984"/>
<keyword evidence="6 12" id="KW-0812">Transmembrane</keyword>
<sequence length="52" mass="6427">MPQMAPMYWLILLLIFSIMFMFIILINYFIYTPSNSNYSSTPMKKNHFIWKW</sequence>
<comment type="subunit">
    <text evidence="3">F-type ATPases have 2 components, CF(1) - the catalytic core - and CF(0) - the membrane proton channel.</text>
</comment>
<name>U5L3K2_JELAM</name>
<dbReference type="Pfam" id="PF00895">
    <property type="entry name" value="ATP-synt_8"/>
    <property type="match status" value="1"/>
</dbReference>
<dbReference type="AlphaFoldDB" id="U5L3K2"/>
<evidence type="ECO:0000256" key="11">
    <source>
        <dbReference type="ARBA" id="ARBA00023136"/>
    </source>
</evidence>
<keyword evidence="9 12" id="KW-0406">Ion transport</keyword>
<evidence type="ECO:0000256" key="5">
    <source>
        <dbReference type="ARBA" id="ARBA00022547"/>
    </source>
</evidence>
<keyword evidence="4 12" id="KW-0813">Transport</keyword>
<proteinExistence type="inferred from homology"/>
<keyword evidence="11 13" id="KW-0472">Membrane</keyword>
<keyword evidence="8 13" id="KW-1133">Transmembrane helix</keyword>
<protein>
    <recommendedName>
        <fullName evidence="12">ATP synthase complex subunit 8</fullName>
    </recommendedName>
</protein>
<evidence type="ECO:0000313" key="14">
    <source>
        <dbReference type="EMBL" id="AGW80398.1"/>
    </source>
</evidence>
<dbReference type="RefSeq" id="YP_008758084.1">
    <property type="nucleotide sequence ID" value="NC_022710.1"/>
</dbReference>
<dbReference type="GO" id="GO:0045259">
    <property type="term" value="C:proton-transporting ATP synthase complex"/>
    <property type="evidence" value="ECO:0007669"/>
    <property type="project" value="UniProtKB-KW"/>
</dbReference>
<evidence type="ECO:0000256" key="6">
    <source>
        <dbReference type="ARBA" id="ARBA00022692"/>
    </source>
</evidence>
<comment type="similarity">
    <text evidence="2 12">Belongs to the ATPase protein 8 family.</text>
</comment>
<evidence type="ECO:0000256" key="12">
    <source>
        <dbReference type="RuleBase" id="RU003661"/>
    </source>
</evidence>
<geneLocation type="mitochondrion" evidence="14"/>
<dbReference type="CTD" id="4509"/>
<evidence type="ECO:0000256" key="4">
    <source>
        <dbReference type="ARBA" id="ARBA00022448"/>
    </source>
</evidence>
<keyword evidence="7 12" id="KW-0375">Hydrogen ion transport</keyword>
<organism evidence="14">
    <name type="scientific">Jellisonia amadoi</name>
    <name type="common">Flea</name>
    <dbReference type="NCBI Taxonomy" id="1405014"/>
    <lineage>
        <taxon>Eukaryota</taxon>
        <taxon>Metazoa</taxon>
        <taxon>Ecdysozoa</taxon>
        <taxon>Arthropoda</taxon>
        <taxon>Hexapoda</taxon>
        <taxon>Insecta</taxon>
        <taxon>Pterygota</taxon>
        <taxon>Neoptera</taxon>
        <taxon>Endopterygota</taxon>
        <taxon>Siphonaptera</taxon>
        <taxon>Ceratophyllidae</taxon>
        <taxon>Jellisonia</taxon>
    </lineage>
</organism>
<evidence type="ECO:0000256" key="2">
    <source>
        <dbReference type="ARBA" id="ARBA00008892"/>
    </source>
</evidence>
<dbReference type="EMBL" id="KF322091">
    <property type="protein sequence ID" value="AGW80398.1"/>
    <property type="molecule type" value="Genomic_DNA"/>
</dbReference>
<dbReference type="InterPro" id="IPR001421">
    <property type="entry name" value="ATP8_metazoa"/>
</dbReference>
<evidence type="ECO:0000256" key="13">
    <source>
        <dbReference type="SAM" id="Phobius"/>
    </source>
</evidence>
<evidence type="ECO:0000256" key="9">
    <source>
        <dbReference type="ARBA" id="ARBA00023065"/>
    </source>
</evidence>
<keyword evidence="10 12" id="KW-0496">Mitochondrion</keyword>
<dbReference type="GO" id="GO:0015078">
    <property type="term" value="F:proton transmembrane transporter activity"/>
    <property type="evidence" value="ECO:0007669"/>
    <property type="project" value="InterPro"/>
</dbReference>
<comment type="subcellular location">
    <subcellularLocation>
        <location evidence="1 12">Mitochondrion membrane</location>
        <topology evidence="1 12">Single-pass membrane protein</topology>
    </subcellularLocation>
</comment>
<evidence type="ECO:0000256" key="7">
    <source>
        <dbReference type="ARBA" id="ARBA00022781"/>
    </source>
</evidence>
<evidence type="ECO:0000256" key="10">
    <source>
        <dbReference type="ARBA" id="ARBA00023128"/>
    </source>
</evidence>
<evidence type="ECO:0000256" key="8">
    <source>
        <dbReference type="ARBA" id="ARBA00022989"/>
    </source>
</evidence>
<gene>
    <name evidence="14" type="primary">ATP8</name>
</gene>